<accession>A0ABQ0A7X4</accession>
<protein>
    <recommendedName>
        <fullName evidence="8">tRNA-specific adenosine deaminase</fullName>
        <ecNumber evidence="8">3.5.4.33</ecNumber>
    </recommendedName>
</protein>
<dbReference type="Gene3D" id="3.40.140.10">
    <property type="entry name" value="Cytidine Deaminase, domain 2"/>
    <property type="match status" value="1"/>
</dbReference>
<evidence type="ECO:0000259" key="9">
    <source>
        <dbReference type="PROSITE" id="PS51747"/>
    </source>
</evidence>
<reference evidence="10 11" key="1">
    <citation type="submission" date="2024-04" db="EMBL/GenBank/DDBJ databases">
        <title>Draft genome sequence of Sessilibacter corallicola NBRC 116591.</title>
        <authorList>
            <person name="Miyakawa T."/>
            <person name="Kusuya Y."/>
            <person name="Miura T."/>
        </authorList>
    </citation>
    <scope>NUCLEOTIDE SEQUENCE [LARGE SCALE GENOMIC DNA]</scope>
    <source>
        <strain evidence="10 11">KU-00831-HH</strain>
    </source>
</reference>
<comment type="catalytic activity">
    <reaction evidence="7 8">
        <text>adenosine(34) in tRNA + H2O + H(+) = inosine(34) in tRNA + NH4(+)</text>
        <dbReference type="Rhea" id="RHEA:43168"/>
        <dbReference type="Rhea" id="RHEA-COMP:10373"/>
        <dbReference type="Rhea" id="RHEA-COMP:10374"/>
        <dbReference type="ChEBI" id="CHEBI:15377"/>
        <dbReference type="ChEBI" id="CHEBI:15378"/>
        <dbReference type="ChEBI" id="CHEBI:28938"/>
        <dbReference type="ChEBI" id="CHEBI:74411"/>
        <dbReference type="ChEBI" id="CHEBI:82852"/>
        <dbReference type="EC" id="3.5.4.33"/>
    </reaction>
</comment>
<comment type="subunit">
    <text evidence="2 8">Homodimer.</text>
</comment>
<dbReference type="PROSITE" id="PS51747">
    <property type="entry name" value="CYT_DCMP_DEAMINASES_2"/>
    <property type="match status" value="1"/>
</dbReference>
<keyword evidence="3 8" id="KW-0819">tRNA processing</keyword>
<organism evidence="10 11">
    <name type="scientific">Sessilibacter corallicola</name>
    <dbReference type="NCBI Taxonomy" id="2904075"/>
    <lineage>
        <taxon>Bacteria</taxon>
        <taxon>Pseudomonadati</taxon>
        <taxon>Pseudomonadota</taxon>
        <taxon>Gammaproteobacteria</taxon>
        <taxon>Cellvibrionales</taxon>
        <taxon>Cellvibrionaceae</taxon>
        <taxon>Sessilibacter</taxon>
    </lineage>
</organism>
<dbReference type="PROSITE" id="PS00903">
    <property type="entry name" value="CYT_DCMP_DEAMINASES_1"/>
    <property type="match status" value="1"/>
</dbReference>
<feature type="domain" description="CMP/dCMP-type deaminase" evidence="9">
    <location>
        <begin position="4"/>
        <end position="113"/>
    </location>
</feature>
<keyword evidence="5 8" id="KW-0378">Hydrolase</keyword>
<evidence type="ECO:0000256" key="4">
    <source>
        <dbReference type="ARBA" id="ARBA00022723"/>
    </source>
</evidence>
<feature type="binding site" evidence="8">
    <location>
        <position position="85"/>
    </location>
    <ligand>
        <name>Zn(2+)</name>
        <dbReference type="ChEBI" id="CHEBI:29105"/>
        <note>catalytic</note>
    </ligand>
</feature>
<comment type="similarity">
    <text evidence="1">Belongs to the cytidine and deoxycytidylate deaminase family. ADAT2 subfamily.</text>
</comment>
<evidence type="ECO:0000256" key="5">
    <source>
        <dbReference type="ARBA" id="ARBA00022801"/>
    </source>
</evidence>
<evidence type="ECO:0000313" key="11">
    <source>
        <dbReference type="Proteomes" id="UP001465153"/>
    </source>
</evidence>
<evidence type="ECO:0000256" key="1">
    <source>
        <dbReference type="ARBA" id="ARBA00010669"/>
    </source>
</evidence>
<keyword evidence="4 8" id="KW-0479">Metal-binding</keyword>
<evidence type="ECO:0000256" key="6">
    <source>
        <dbReference type="ARBA" id="ARBA00022833"/>
    </source>
</evidence>
<dbReference type="EC" id="3.5.4.33" evidence="8"/>
<dbReference type="HAMAP" id="MF_00972">
    <property type="entry name" value="tRNA_aden_deaminase"/>
    <property type="match status" value="1"/>
</dbReference>
<dbReference type="InterPro" id="IPR002125">
    <property type="entry name" value="CMP_dCMP_dom"/>
</dbReference>
<keyword evidence="11" id="KW-1185">Reference proteome</keyword>
<comment type="caution">
    <text evidence="10">The sequence shown here is derived from an EMBL/GenBank/DDBJ whole genome shotgun (WGS) entry which is preliminary data.</text>
</comment>
<dbReference type="InterPro" id="IPR016193">
    <property type="entry name" value="Cytidine_deaminase-like"/>
</dbReference>
<dbReference type="NCBIfam" id="NF008113">
    <property type="entry name" value="PRK10860.1"/>
    <property type="match status" value="1"/>
</dbReference>
<dbReference type="PANTHER" id="PTHR11079">
    <property type="entry name" value="CYTOSINE DEAMINASE FAMILY MEMBER"/>
    <property type="match status" value="1"/>
</dbReference>
<dbReference type="Pfam" id="PF00383">
    <property type="entry name" value="dCMP_cyt_deam_1"/>
    <property type="match status" value="1"/>
</dbReference>
<feature type="active site" description="Proton donor" evidence="8">
    <location>
        <position position="57"/>
    </location>
</feature>
<gene>
    <name evidence="8 10" type="primary">tadA</name>
    <name evidence="10" type="ORF">NBRC116591_15610</name>
</gene>
<dbReference type="PANTHER" id="PTHR11079:SF202">
    <property type="entry name" value="TRNA-SPECIFIC ADENOSINE DEAMINASE"/>
    <property type="match status" value="1"/>
</dbReference>
<dbReference type="CDD" id="cd01285">
    <property type="entry name" value="nucleoside_deaminase"/>
    <property type="match status" value="1"/>
</dbReference>
<comment type="cofactor">
    <cofactor evidence="8">
        <name>Zn(2+)</name>
        <dbReference type="ChEBI" id="CHEBI:29105"/>
    </cofactor>
    <text evidence="8">Binds 1 zinc ion per subunit.</text>
</comment>
<sequence length="172" mass="19141">MTEQHDIYWMERALALADQASSIGEVPVAAIVVKEGELIAEAWNQPISTCDPTAHAEVLAIRKASQAIGNYRLVDCELFVTLEPCAMCTGAIIHSRVKRLIYGAKEPKAGAIESRLKLIEEGYGNHYLTVTGGVLEERCSEKLSAFFAQRREQIKAQKRLKQQLKQQQASEQ</sequence>
<evidence type="ECO:0000256" key="7">
    <source>
        <dbReference type="ARBA" id="ARBA00048045"/>
    </source>
</evidence>
<keyword evidence="6 8" id="KW-0862">Zinc</keyword>
<evidence type="ECO:0000256" key="3">
    <source>
        <dbReference type="ARBA" id="ARBA00022694"/>
    </source>
</evidence>
<dbReference type="InterPro" id="IPR028883">
    <property type="entry name" value="tRNA_aden_deaminase"/>
</dbReference>
<dbReference type="SUPFAM" id="SSF53927">
    <property type="entry name" value="Cytidine deaminase-like"/>
    <property type="match status" value="1"/>
</dbReference>
<feature type="binding site" evidence="8">
    <location>
        <position position="55"/>
    </location>
    <ligand>
        <name>Zn(2+)</name>
        <dbReference type="ChEBI" id="CHEBI:29105"/>
        <note>catalytic</note>
    </ligand>
</feature>
<dbReference type="RefSeq" id="WP_233088988.1">
    <property type="nucleotide sequence ID" value="NZ_BAABWN010000004.1"/>
</dbReference>
<feature type="binding site" evidence="8">
    <location>
        <position position="88"/>
    </location>
    <ligand>
        <name>Zn(2+)</name>
        <dbReference type="ChEBI" id="CHEBI:29105"/>
        <note>catalytic</note>
    </ligand>
</feature>
<dbReference type="InterPro" id="IPR016192">
    <property type="entry name" value="APOBEC/CMP_deaminase_Zn-bd"/>
</dbReference>
<proteinExistence type="inferred from homology"/>
<comment type="function">
    <text evidence="8">Catalyzes the deamination of adenosine to inosine at the wobble position 34 of tRNA(Arg2).</text>
</comment>
<evidence type="ECO:0000313" key="10">
    <source>
        <dbReference type="EMBL" id="GAA6167751.1"/>
    </source>
</evidence>
<evidence type="ECO:0000256" key="8">
    <source>
        <dbReference type="HAMAP-Rule" id="MF_00972"/>
    </source>
</evidence>
<dbReference type="EMBL" id="BAABWN010000004">
    <property type="protein sequence ID" value="GAA6167751.1"/>
    <property type="molecule type" value="Genomic_DNA"/>
</dbReference>
<name>A0ABQ0A7X4_9GAMM</name>
<evidence type="ECO:0000256" key="2">
    <source>
        <dbReference type="ARBA" id="ARBA00011738"/>
    </source>
</evidence>
<dbReference type="Proteomes" id="UP001465153">
    <property type="component" value="Unassembled WGS sequence"/>
</dbReference>